<reference evidence="1 2" key="1">
    <citation type="journal article" date="2023" name="Science">
        <title>Complex scaffold remodeling in plant triterpene biosynthesis.</title>
        <authorList>
            <person name="De La Pena R."/>
            <person name="Hodgson H."/>
            <person name="Liu J.C."/>
            <person name="Stephenson M.J."/>
            <person name="Martin A.C."/>
            <person name="Owen C."/>
            <person name="Harkess A."/>
            <person name="Leebens-Mack J."/>
            <person name="Jimenez L.E."/>
            <person name="Osbourn A."/>
            <person name="Sattely E.S."/>
        </authorList>
    </citation>
    <scope>NUCLEOTIDE SEQUENCE [LARGE SCALE GENOMIC DNA]</scope>
    <source>
        <strain evidence="2">cv. JPN11</strain>
        <tissue evidence="1">Leaf</tissue>
    </source>
</reference>
<dbReference type="Proteomes" id="UP001164539">
    <property type="component" value="Chromosome 10"/>
</dbReference>
<evidence type="ECO:0000313" key="1">
    <source>
        <dbReference type="EMBL" id="KAJ4707998.1"/>
    </source>
</evidence>
<gene>
    <name evidence="1" type="ORF">OWV82_018024</name>
</gene>
<keyword evidence="2" id="KW-1185">Reference proteome</keyword>
<comment type="caution">
    <text evidence="1">The sequence shown here is derived from an EMBL/GenBank/DDBJ whole genome shotgun (WGS) entry which is preliminary data.</text>
</comment>
<evidence type="ECO:0000313" key="2">
    <source>
        <dbReference type="Proteomes" id="UP001164539"/>
    </source>
</evidence>
<dbReference type="EMBL" id="CM051403">
    <property type="protein sequence ID" value="KAJ4707998.1"/>
    <property type="molecule type" value="Genomic_DNA"/>
</dbReference>
<accession>A0ACC1XA40</accession>
<protein>
    <submittedName>
        <fullName evidence="1">Pentatricopeptide repeat-containing protein</fullName>
    </submittedName>
</protein>
<proteinExistence type="predicted"/>
<sequence>MEGRQLFEKLTKRDIISWNTMISCYTLMGMYREALDLFSQMTVEGVSPDEIAMVSLVSACTKLRDLEMGEILHLYIEENSMKISGNLLNCLVDMYVKYGKMEEVQKLLARCDSDDVDVDVVLWTRLVSGYVKSNGIDNARSLFDQMTERNLISWTTMISGYAQCGHCYESLKLSKQMRVENLSPDEVVLITTLSASVDVGDYEFGKSIHSLVVKYGIIIDGFLGNGLIDLYAKCEELDKAHLIFQQLPYKSAVTWNTRLDGFCRNGDTGKARAFFDEIPEKDNSNLKADKLTLVSLLSSCASVGALNHGIWVHVYINKNQIRVDNMLGTALVETYGRCGCSEMAYDLFSELSEKNVFLWTAMIAAFAMEGHAQKAIDLYFEKEETGIKPDHVTFIALLSSWELRRGSKLCCIHAKSTRCFNMESLVESLRMPQNVELAEYAFKHLTEIDPLNDGAYVLLWNIYAKAGRLDDVSRIRTKLHDMGLRKQPGYSLIELGGIVHKFTFGDFFNPV</sequence>
<organism evidence="1 2">
    <name type="scientific">Melia azedarach</name>
    <name type="common">Chinaberry tree</name>
    <dbReference type="NCBI Taxonomy" id="155640"/>
    <lineage>
        <taxon>Eukaryota</taxon>
        <taxon>Viridiplantae</taxon>
        <taxon>Streptophyta</taxon>
        <taxon>Embryophyta</taxon>
        <taxon>Tracheophyta</taxon>
        <taxon>Spermatophyta</taxon>
        <taxon>Magnoliopsida</taxon>
        <taxon>eudicotyledons</taxon>
        <taxon>Gunneridae</taxon>
        <taxon>Pentapetalae</taxon>
        <taxon>rosids</taxon>
        <taxon>malvids</taxon>
        <taxon>Sapindales</taxon>
        <taxon>Meliaceae</taxon>
        <taxon>Melia</taxon>
    </lineage>
</organism>
<name>A0ACC1XA40_MELAZ</name>